<feature type="compositionally biased region" description="Pro residues" evidence="8">
    <location>
        <begin position="514"/>
        <end position="524"/>
    </location>
</feature>
<evidence type="ECO:0000256" key="6">
    <source>
        <dbReference type="ARBA" id="ARBA00047658"/>
    </source>
</evidence>
<feature type="region of interest" description="Disordered" evidence="8">
    <location>
        <begin position="385"/>
        <end position="635"/>
    </location>
</feature>
<feature type="compositionally biased region" description="Low complexity" evidence="8">
    <location>
        <begin position="247"/>
        <end position="257"/>
    </location>
</feature>
<keyword evidence="4" id="KW-0808">Transferase</keyword>
<feature type="region of interest" description="Disordered" evidence="8">
    <location>
        <begin position="270"/>
        <end position="373"/>
    </location>
</feature>
<feature type="compositionally biased region" description="Low complexity" evidence="8">
    <location>
        <begin position="358"/>
        <end position="369"/>
    </location>
</feature>
<feature type="compositionally biased region" description="Basic and acidic residues" evidence="8">
    <location>
        <begin position="409"/>
        <end position="426"/>
    </location>
</feature>
<feature type="compositionally biased region" description="Pro residues" evidence="8">
    <location>
        <begin position="442"/>
        <end position="451"/>
    </location>
</feature>
<evidence type="ECO:0000256" key="5">
    <source>
        <dbReference type="ARBA" id="ARBA00022737"/>
    </source>
</evidence>
<evidence type="ECO:0000313" key="10">
    <source>
        <dbReference type="EMBL" id="PPQ64002.1"/>
    </source>
</evidence>
<dbReference type="Proteomes" id="UP000284842">
    <property type="component" value="Unassembled WGS sequence"/>
</dbReference>
<evidence type="ECO:0000256" key="4">
    <source>
        <dbReference type="ARBA" id="ARBA00022679"/>
    </source>
</evidence>
<dbReference type="Gene3D" id="2.130.10.10">
    <property type="entry name" value="YVTN repeat-like/Quinoprotein amine dehydrogenase"/>
    <property type="match status" value="1"/>
</dbReference>
<dbReference type="GO" id="GO:0004663">
    <property type="term" value="F:Rab geranylgeranyltransferase activity"/>
    <property type="evidence" value="ECO:0007669"/>
    <property type="project" value="UniProtKB-EC"/>
</dbReference>
<gene>
    <name evidence="10" type="ORF">CVT24_009376</name>
</gene>
<feature type="compositionally biased region" description="Polar residues" evidence="8">
    <location>
        <begin position="584"/>
        <end position="599"/>
    </location>
</feature>
<dbReference type="GO" id="GO:0005968">
    <property type="term" value="C:Rab-protein geranylgeranyltransferase complex"/>
    <property type="evidence" value="ECO:0007669"/>
    <property type="project" value="TreeGrafter"/>
</dbReference>
<comment type="similarity">
    <text evidence="1">Belongs to the protein prenyltransferase subunit alpha family.</text>
</comment>
<feature type="compositionally biased region" description="Low complexity" evidence="8">
    <location>
        <begin position="342"/>
        <end position="351"/>
    </location>
</feature>
<dbReference type="Gene3D" id="1.25.40.120">
    <property type="entry name" value="Protein prenylyltransferase"/>
    <property type="match status" value="1"/>
</dbReference>
<feature type="region of interest" description="Disordered" evidence="8">
    <location>
        <begin position="1395"/>
        <end position="1414"/>
    </location>
</feature>
<comment type="caution">
    <text evidence="10">The sequence shown here is derived from an EMBL/GenBank/DDBJ whole genome shotgun (WGS) entry which is preliminary data.</text>
</comment>
<feature type="compositionally biased region" description="Polar residues" evidence="8">
    <location>
        <begin position="385"/>
        <end position="402"/>
    </location>
</feature>
<dbReference type="Gene3D" id="1.10.220.100">
    <property type="entry name" value="conserved c-terminal region of ge- 1"/>
    <property type="match status" value="1"/>
</dbReference>
<name>A0A409VAR6_9AGAR</name>
<reference evidence="10 11" key="1">
    <citation type="journal article" date="2018" name="Evol. Lett.">
        <title>Horizontal gene cluster transfer increased hallucinogenic mushroom diversity.</title>
        <authorList>
            <person name="Reynolds H.T."/>
            <person name="Vijayakumar V."/>
            <person name="Gluck-Thaler E."/>
            <person name="Korotkin H.B."/>
            <person name="Matheny P.B."/>
            <person name="Slot J.C."/>
        </authorList>
    </citation>
    <scope>NUCLEOTIDE SEQUENCE [LARGE SCALE GENOMIC DNA]</scope>
    <source>
        <strain evidence="10 11">2629</strain>
    </source>
</reference>
<evidence type="ECO:0000313" key="11">
    <source>
        <dbReference type="Proteomes" id="UP000284842"/>
    </source>
</evidence>
<dbReference type="InParanoid" id="A0A409VAR6"/>
<feature type="region of interest" description="Disordered" evidence="8">
    <location>
        <begin position="1320"/>
        <end position="1381"/>
    </location>
</feature>
<dbReference type="InterPro" id="IPR001680">
    <property type="entry name" value="WD40_rpt"/>
</dbReference>
<dbReference type="PANTHER" id="PTHR11129:SF2">
    <property type="entry name" value="GERANYLGERANYL TRANSFERASE TYPE-2 SUBUNIT ALPHA"/>
    <property type="match status" value="1"/>
</dbReference>
<evidence type="ECO:0000256" key="8">
    <source>
        <dbReference type="SAM" id="MobiDB-lite"/>
    </source>
</evidence>
<feature type="compositionally biased region" description="Pro residues" evidence="8">
    <location>
        <begin position="298"/>
        <end position="313"/>
    </location>
</feature>
<dbReference type="SUPFAM" id="SSF48439">
    <property type="entry name" value="Protein prenylyltransferase"/>
    <property type="match status" value="1"/>
</dbReference>
<dbReference type="InterPro" id="IPR015943">
    <property type="entry name" value="WD40/YVTN_repeat-like_dom_sf"/>
</dbReference>
<feature type="compositionally biased region" description="Polar residues" evidence="8">
    <location>
        <begin position="1341"/>
        <end position="1356"/>
    </location>
</feature>
<feature type="compositionally biased region" description="Low complexity" evidence="8">
    <location>
        <begin position="550"/>
        <end position="570"/>
    </location>
</feature>
<feature type="compositionally biased region" description="Polar residues" evidence="8">
    <location>
        <begin position="314"/>
        <end position="335"/>
    </location>
</feature>
<proteinExistence type="inferred from homology"/>
<sequence>MHGIKRTRQTAEEQATRKLKEQAKIEEFTKLTQDLLSRKTNKDWSQEAFNLTTRLLQVNPEFYTIWNYRRMIMLNGLFIDRTAEDIKNMLMDELAVTMSALKANPKVYWIWNQRRWCLENIPLGPEEKNESGDVVLGTSWQQSAWDREVYVAEKMLDADARNFHAWDYRRYCLSRMPNGRPETQELQYTYRKIAGSLGNFSAWHQRSKVLGSLWSQGKLNEAKSREQEFDLVRNAMYTDPDNQGSSTPPLNNQQQQPTPNLIESLFQNISSSSSTSPEKQQEQPTSLNDSNSVTPSSNLPPDPAIALSPPPQHPTANSLLSMLNNPQPPSSTVTRSAPLPPSSAQSHQPQQVPTPPGSSQRSNASPSQSDNAKNLLDSLIGSSATRSLSYSSDTSKPPSQVGPSPPYSIRDDIRSFTQPDRPDRSNENSPRIQHSILGHPQSTPPQQPPSPRRSMFEFTSPFDHLSSSAGSIKKKPVPIPSSSADEKSWSNIADPKRQSVENLLENLTRGQNMPSPPQPQPPAYEPYLSGPDFSPSDQSSGRAPLPPIPSNKSSALPNRSSSPRASPNKPQNLHRPQPRADVDQIQQGSPNVGNTPTSVTRRDKESSPGPRGAARKGNNTKFNKPASPSPQSQQITIDVSQSLQEIQARDSVKATAIALVRQEPNFLPGTTIGATHWVAYAMTKGRVRVISRSSGDRTLLQLPSQTFSQTASVIDMAVCGNRLAGVTSDGGFVVWELPEQITDDVPGRIILSVHPANINEEPLRAVKWHPKEADVFAVASDSKVYVIDLADTHILHGQPLDHSNLDHIGQVLQVASPVVAFDFDTTHHGLATISQDSTLIIWNLHDSSPYTFHKIPGNETPSSLTFVDGGMVVGRKNGTIFQLLSMTTKTILSTVRFVNRDQEDPDMFGHVNYDSRIQTLWVANIRRESLFALRVHMEPSLYGGEETVHGYIEQVVEFVAPKSAIHFVILTANADPHGDEAHAACIAAKIQPGELALVAFAVHPSGVDQVIIRQEWYDEALVAAPNKFPNATLPPPLPPVIGSMAEAKTHQGFPAAPLQPQPSYTPPPVPADYIENDLSEPVPGGSKNLAARENKGQSASTAVTDSSVVQHIQRENKRIEESLFSRLGKLIGKEMDRQNARFEEARQHEQAEDFARQEKILKLISTELSRNTTRVVEQAVKAEVHASVLPSLESITRSEVKKALTDQINVFPIEMEKILLRPAITNHLTSILSTALAPMIEHQIKDILSSTFFKLHSQQAASMQQDVLIELKKEMAAMKAELSSWHNETARGQESTIHALEHNVRALQEQVKFLTGNSSVPRHLQQQQPPQNSPSGPSAPLQSNIQPSHLHQGPIPSNQPVPYGPQNHMPFQPPPPQQPAMQQQWYNTIAAPQASHPATIPQPPPPQPAIERSPPVKADQWDEIYLGVLHAQEPGKLRDLLARTDPDLVLPLNGQLLVSQAVVLTLIHRLSAIIGDSSPTDENFKTSLWWLQRVSALLRPEDKLISDFIPRVIPTVQQSLNTTKQRLAILPGGPGVIETSRQLTDVQEVLRRKVSP</sequence>
<dbReference type="Pfam" id="PF01239">
    <property type="entry name" value="PPTA"/>
    <property type="match status" value="3"/>
</dbReference>
<dbReference type="PANTHER" id="PTHR11129">
    <property type="entry name" value="PROTEIN FARNESYLTRANSFERASE ALPHA SUBUNIT/RAB GERANYLGERANYL TRANSFERASE ALPHA SUBUNIT"/>
    <property type="match status" value="1"/>
</dbReference>
<evidence type="ECO:0000256" key="3">
    <source>
        <dbReference type="ARBA" id="ARBA00022602"/>
    </source>
</evidence>
<feature type="compositionally biased region" description="Basic and acidic residues" evidence="8">
    <location>
        <begin position="484"/>
        <end position="499"/>
    </location>
</feature>
<keyword evidence="3" id="KW-0637">Prenyltransferase</keyword>
<feature type="compositionally biased region" description="Polar residues" evidence="8">
    <location>
        <begin position="282"/>
        <end position="297"/>
    </location>
</feature>
<dbReference type="SMART" id="SM00320">
    <property type="entry name" value="WD40"/>
    <property type="match status" value="3"/>
</dbReference>
<dbReference type="SUPFAM" id="SSF50978">
    <property type="entry name" value="WD40 repeat-like"/>
    <property type="match status" value="1"/>
</dbReference>
<evidence type="ECO:0000256" key="2">
    <source>
        <dbReference type="ARBA" id="ARBA00012656"/>
    </source>
</evidence>
<keyword evidence="11" id="KW-1185">Reference proteome</keyword>
<evidence type="ECO:0000259" key="9">
    <source>
        <dbReference type="Pfam" id="PF24106"/>
    </source>
</evidence>
<feature type="coiled-coil region" evidence="7">
    <location>
        <begin position="1261"/>
        <end position="1317"/>
    </location>
</feature>
<dbReference type="PROSITE" id="PS51147">
    <property type="entry name" value="PFTA"/>
    <property type="match status" value="3"/>
</dbReference>
<dbReference type="EMBL" id="NHTK01006100">
    <property type="protein sequence ID" value="PPQ64002.1"/>
    <property type="molecule type" value="Genomic_DNA"/>
</dbReference>
<dbReference type="Pfam" id="PF24106">
    <property type="entry name" value="Beta-prop_EDC4L"/>
    <property type="match status" value="1"/>
</dbReference>
<organism evidence="10 11">
    <name type="scientific">Panaeolus cyanescens</name>
    <dbReference type="NCBI Taxonomy" id="181874"/>
    <lineage>
        <taxon>Eukaryota</taxon>
        <taxon>Fungi</taxon>
        <taxon>Dikarya</taxon>
        <taxon>Basidiomycota</taxon>
        <taxon>Agaricomycotina</taxon>
        <taxon>Agaricomycetes</taxon>
        <taxon>Agaricomycetidae</taxon>
        <taxon>Agaricales</taxon>
        <taxon>Agaricineae</taxon>
        <taxon>Galeropsidaceae</taxon>
        <taxon>Panaeolus</taxon>
    </lineage>
</organism>
<dbReference type="InterPro" id="IPR036322">
    <property type="entry name" value="WD40_repeat_dom_sf"/>
</dbReference>
<feature type="domain" description="EDC4-like protein pdc1 beta-propeller" evidence="9">
    <location>
        <begin position="675"/>
        <end position="857"/>
    </location>
</feature>
<dbReference type="STRING" id="181874.A0A409VAR6"/>
<keyword evidence="5" id="KW-0677">Repeat</keyword>
<evidence type="ECO:0000256" key="1">
    <source>
        <dbReference type="ARBA" id="ARBA00006734"/>
    </source>
</evidence>
<dbReference type="InterPro" id="IPR044938">
    <property type="entry name" value="EDC4_C_sf"/>
</dbReference>
<dbReference type="EC" id="2.5.1.60" evidence="2"/>
<evidence type="ECO:0000256" key="7">
    <source>
        <dbReference type="SAM" id="Coils"/>
    </source>
</evidence>
<dbReference type="InterPro" id="IPR055393">
    <property type="entry name" value="Beta-prop_EDC4L"/>
</dbReference>
<keyword evidence="7" id="KW-0175">Coiled coil</keyword>
<dbReference type="OrthoDB" id="21128at2759"/>
<dbReference type="InterPro" id="IPR002088">
    <property type="entry name" value="Prenyl_trans_a"/>
</dbReference>
<protein>
    <recommendedName>
        <fullName evidence="2">protein geranylgeranyltransferase type II</fullName>
        <ecNumber evidence="2">2.5.1.60</ecNumber>
    </recommendedName>
</protein>
<accession>A0A409VAR6</accession>
<comment type="catalytic activity">
    <reaction evidence="6">
        <text>geranylgeranyl diphosphate + L-cysteinyl-[protein] = S-geranylgeranyl-L-cysteinyl-[protein] + diphosphate</text>
        <dbReference type="Rhea" id="RHEA:21240"/>
        <dbReference type="Rhea" id="RHEA-COMP:10131"/>
        <dbReference type="Rhea" id="RHEA-COMP:11537"/>
        <dbReference type="ChEBI" id="CHEBI:29950"/>
        <dbReference type="ChEBI" id="CHEBI:33019"/>
        <dbReference type="ChEBI" id="CHEBI:57533"/>
        <dbReference type="ChEBI" id="CHEBI:86021"/>
        <dbReference type="EC" id="2.5.1.60"/>
    </reaction>
</comment>
<feature type="region of interest" description="Disordered" evidence="8">
    <location>
        <begin position="237"/>
        <end position="257"/>
    </location>
</feature>
<feature type="compositionally biased region" description="Low complexity" evidence="8">
    <location>
        <begin position="1325"/>
        <end position="1340"/>
    </location>
</feature>